<reference evidence="2" key="1">
    <citation type="submission" date="2021-07" db="EMBL/GenBank/DDBJ databases">
        <authorList>
            <person name="Durling M."/>
        </authorList>
    </citation>
    <scope>NUCLEOTIDE SEQUENCE</scope>
</reference>
<organism evidence="2 3">
    <name type="scientific">Hymenoscyphus albidus</name>
    <dbReference type="NCBI Taxonomy" id="595503"/>
    <lineage>
        <taxon>Eukaryota</taxon>
        <taxon>Fungi</taxon>
        <taxon>Dikarya</taxon>
        <taxon>Ascomycota</taxon>
        <taxon>Pezizomycotina</taxon>
        <taxon>Leotiomycetes</taxon>
        <taxon>Helotiales</taxon>
        <taxon>Helotiaceae</taxon>
        <taxon>Hymenoscyphus</taxon>
    </lineage>
</organism>
<name>A0A9N9LQR1_9HELO</name>
<feature type="compositionally biased region" description="Low complexity" evidence="1">
    <location>
        <begin position="56"/>
        <end position="77"/>
    </location>
</feature>
<comment type="caution">
    <text evidence="2">The sequence shown here is derived from an EMBL/GenBank/DDBJ whole genome shotgun (WGS) entry which is preliminary data.</text>
</comment>
<sequence>MTNPLDFLKQKRLSFLQRCDRSSSTTTQSPEPPTEDTTEMLSLTAPSTPISGRNFASSHSQSQAIQSPPLSSSPISPNRLVALPQNDAEERTWTTTGVNNEAQPTTPHARRSSLSNIRRTLSTTSGSIKRSLSISNPKAKDGRVSIKSLTRSSTASYSKLGGLSEGPEDDLGYWTCCQDEDDISPWPCRKQNDLAVSVCERCGHWTCERCVVERYKKGDPFERGEGMNASSFGVF</sequence>
<evidence type="ECO:0000313" key="2">
    <source>
        <dbReference type="EMBL" id="CAG8975846.1"/>
    </source>
</evidence>
<dbReference type="OrthoDB" id="10368285at2759"/>
<feature type="region of interest" description="Disordered" evidence="1">
    <location>
        <begin position="18"/>
        <end position="79"/>
    </location>
</feature>
<proteinExistence type="predicted"/>
<feature type="region of interest" description="Disordered" evidence="1">
    <location>
        <begin position="95"/>
        <end position="136"/>
    </location>
</feature>
<evidence type="ECO:0000256" key="1">
    <source>
        <dbReference type="SAM" id="MobiDB-lite"/>
    </source>
</evidence>
<dbReference type="EMBL" id="CAJVRM010000153">
    <property type="protein sequence ID" value="CAG8975846.1"/>
    <property type="molecule type" value="Genomic_DNA"/>
</dbReference>
<keyword evidence="3" id="KW-1185">Reference proteome</keyword>
<accession>A0A9N9LQR1</accession>
<dbReference type="Proteomes" id="UP000701801">
    <property type="component" value="Unassembled WGS sequence"/>
</dbReference>
<gene>
    <name evidence="2" type="ORF">HYALB_00010242</name>
</gene>
<protein>
    <submittedName>
        <fullName evidence="2">Uncharacterized protein</fullName>
    </submittedName>
</protein>
<dbReference type="AlphaFoldDB" id="A0A9N9LQR1"/>
<evidence type="ECO:0000313" key="3">
    <source>
        <dbReference type="Proteomes" id="UP000701801"/>
    </source>
</evidence>
<feature type="compositionally biased region" description="Polar residues" evidence="1">
    <location>
        <begin position="40"/>
        <end position="55"/>
    </location>
</feature>